<dbReference type="AlphaFoldDB" id="A0A1H8AX95"/>
<accession>A0A1H8AX95</accession>
<keyword evidence="2" id="KW-1185">Reference proteome</keyword>
<dbReference type="STRING" id="551995.SAMN05192574_101696"/>
<evidence type="ECO:0000313" key="2">
    <source>
        <dbReference type="Proteomes" id="UP000198942"/>
    </source>
</evidence>
<organism evidence="1 2">
    <name type="scientific">Mucilaginibacter gossypiicola</name>
    <dbReference type="NCBI Taxonomy" id="551995"/>
    <lineage>
        <taxon>Bacteria</taxon>
        <taxon>Pseudomonadati</taxon>
        <taxon>Bacteroidota</taxon>
        <taxon>Sphingobacteriia</taxon>
        <taxon>Sphingobacteriales</taxon>
        <taxon>Sphingobacteriaceae</taxon>
        <taxon>Mucilaginibacter</taxon>
    </lineage>
</organism>
<name>A0A1H8AX95_9SPHI</name>
<protein>
    <submittedName>
        <fullName evidence="1">Uncharacterized protein</fullName>
    </submittedName>
</protein>
<dbReference type="EMBL" id="FOCL01000001">
    <property type="protein sequence ID" value="SEM75106.1"/>
    <property type="molecule type" value="Genomic_DNA"/>
</dbReference>
<proteinExistence type="predicted"/>
<gene>
    <name evidence="1" type="ORF">SAMN05192574_101696</name>
</gene>
<dbReference type="RefSeq" id="WP_091207639.1">
    <property type="nucleotide sequence ID" value="NZ_FOCL01000001.1"/>
</dbReference>
<reference evidence="2" key="1">
    <citation type="submission" date="2016-10" db="EMBL/GenBank/DDBJ databases">
        <authorList>
            <person name="Varghese N."/>
            <person name="Submissions S."/>
        </authorList>
    </citation>
    <scope>NUCLEOTIDE SEQUENCE [LARGE SCALE GENOMIC DNA]</scope>
    <source>
        <strain evidence="2">Gh-48</strain>
    </source>
</reference>
<dbReference type="OrthoDB" id="796066at2"/>
<evidence type="ECO:0000313" key="1">
    <source>
        <dbReference type="EMBL" id="SEM75106.1"/>
    </source>
</evidence>
<sequence length="207" mass="23051">MHPYLDWLGINPQIQAWLAPSFQSDAAGNILFKYGNEAETYGIGFHRVPVTDEFWQAGAPNIATIKKIVVSTSAMEAIAWLHFHAPAFNDLDSLLLLSTGSALSLIQRARLSTLGKHKSYVLATENSLLGSVMDLSIAAAIRRKPISIRHEAGQLDIFFRNQAYRVQADVFSLNAFSKQAGFRFRCGTSKPTEHLNWLQLLLAEKNH</sequence>
<dbReference type="Proteomes" id="UP000198942">
    <property type="component" value="Unassembled WGS sequence"/>
</dbReference>